<feature type="compositionally biased region" description="Low complexity" evidence="6">
    <location>
        <begin position="211"/>
        <end position="223"/>
    </location>
</feature>
<dbReference type="InterPro" id="IPR038716">
    <property type="entry name" value="P1/P2_N_sf"/>
</dbReference>
<evidence type="ECO:0000256" key="1">
    <source>
        <dbReference type="ARBA" id="ARBA00003362"/>
    </source>
</evidence>
<dbReference type="GO" id="GO:0003735">
    <property type="term" value="F:structural constituent of ribosome"/>
    <property type="evidence" value="ECO:0007669"/>
    <property type="project" value="InterPro"/>
</dbReference>
<evidence type="ECO:0008006" key="9">
    <source>
        <dbReference type="Google" id="ProtNLM"/>
    </source>
</evidence>
<keyword evidence="5" id="KW-0687">Ribonucleoprotein</keyword>
<reference evidence="7" key="1">
    <citation type="submission" date="2020-07" db="EMBL/GenBank/DDBJ databases">
        <title>Genome sequence and genetic diversity analysis of an under-domesticated orphan crop, white fonio (Digitaria exilis).</title>
        <authorList>
            <person name="Bennetzen J.L."/>
            <person name="Chen S."/>
            <person name="Ma X."/>
            <person name="Wang X."/>
            <person name="Yssel A.E.J."/>
            <person name="Chaluvadi S.R."/>
            <person name="Johnson M."/>
            <person name="Gangashetty P."/>
            <person name="Hamidou F."/>
            <person name="Sanogo M.D."/>
            <person name="Zwaenepoel A."/>
            <person name="Wallace J."/>
            <person name="Van De Peer Y."/>
            <person name="Van Deynze A."/>
        </authorList>
    </citation>
    <scope>NUCLEOTIDE SEQUENCE</scope>
    <source>
        <tissue evidence="7">Leaves</tissue>
    </source>
</reference>
<comment type="caution">
    <text evidence="7">The sequence shown here is derived from an EMBL/GenBank/DDBJ whole genome shotgun (WGS) entry which is preliminary data.</text>
</comment>
<comment type="function">
    <text evidence="1">Plays an important role in the elongation step of protein synthesis.</text>
</comment>
<accession>A0A835F8H0</accession>
<comment type="subunit">
    <text evidence="3">P1 and P2 exist as dimers at the large ribosomal subunit.</text>
</comment>
<dbReference type="PANTHER" id="PTHR21141:SF38">
    <property type="entry name" value="OS08G0250300 PROTEIN"/>
    <property type="match status" value="1"/>
</dbReference>
<feature type="compositionally biased region" description="Acidic residues" evidence="6">
    <location>
        <begin position="372"/>
        <end position="394"/>
    </location>
</feature>
<comment type="similarity">
    <text evidence="2">Belongs to the eukaryotic ribosomal protein P1/P2 family.</text>
</comment>
<dbReference type="Pfam" id="PF00428">
    <property type="entry name" value="Ribosomal_60s"/>
    <property type="match status" value="1"/>
</dbReference>
<evidence type="ECO:0000256" key="6">
    <source>
        <dbReference type="SAM" id="MobiDB-lite"/>
    </source>
</evidence>
<dbReference type="GO" id="GO:0002182">
    <property type="term" value="P:cytoplasmic translational elongation"/>
    <property type="evidence" value="ECO:0007669"/>
    <property type="project" value="InterPro"/>
</dbReference>
<evidence type="ECO:0000256" key="3">
    <source>
        <dbReference type="ARBA" id="ARBA00011266"/>
    </source>
</evidence>
<dbReference type="Proteomes" id="UP000636709">
    <property type="component" value="Unassembled WGS sequence"/>
</dbReference>
<evidence type="ECO:0000256" key="2">
    <source>
        <dbReference type="ARBA" id="ARBA00005436"/>
    </source>
</evidence>
<dbReference type="PANTHER" id="PTHR21141">
    <property type="entry name" value="60S ACIDIC RIBOSOMAL PROTEIN FAMILY MEMBER"/>
    <property type="match status" value="1"/>
</dbReference>
<evidence type="ECO:0000313" key="8">
    <source>
        <dbReference type="Proteomes" id="UP000636709"/>
    </source>
</evidence>
<dbReference type="OrthoDB" id="1227494at2759"/>
<feature type="region of interest" description="Disordered" evidence="6">
    <location>
        <begin position="211"/>
        <end position="249"/>
    </location>
</feature>
<dbReference type="CDD" id="cd05833">
    <property type="entry name" value="Ribosomal_P2"/>
    <property type="match status" value="1"/>
</dbReference>
<dbReference type="InterPro" id="IPR027534">
    <property type="entry name" value="Ribosomal_P1/P2"/>
</dbReference>
<dbReference type="HAMAP" id="MF_01478">
    <property type="entry name" value="Ribosomal_L12_arch"/>
    <property type="match status" value="1"/>
</dbReference>
<dbReference type="AlphaFoldDB" id="A0A835F8H0"/>
<organism evidence="7 8">
    <name type="scientific">Digitaria exilis</name>
    <dbReference type="NCBI Taxonomy" id="1010633"/>
    <lineage>
        <taxon>Eukaryota</taxon>
        <taxon>Viridiplantae</taxon>
        <taxon>Streptophyta</taxon>
        <taxon>Embryophyta</taxon>
        <taxon>Tracheophyta</taxon>
        <taxon>Spermatophyta</taxon>
        <taxon>Magnoliopsida</taxon>
        <taxon>Liliopsida</taxon>
        <taxon>Poales</taxon>
        <taxon>Poaceae</taxon>
        <taxon>PACMAD clade</taxon>
        <taxon>Panicoideae</taxon>
        <taxon>Panicodae</taxon>
        <taxon>Paniceae</taxon>
        <taxon>Anthephorinae</taxon>
        <taxon>Digitaria</taxon>
    </lineage>
</organism>
<dbReference type="InterPro" id="IPR044076">
    <property type="entry name" value="Ribosomal_P2"/>
</dbReference>
<dbReference type="GO" id="GO:0022625">
    <property type="term" value="C:cytosolic large ribosomal subunit"/>
    <property type="evidence" value="ECO:0007669"/>
    <property type="project" value="InterPro"/>
</dbReference>
<protein>
    <recommendedName>
        <fullName evidence="9">60S acidic ribosomal protein P2</fullName>
    </recommendedName>
</protein>
<evidence type="ECO:0000313" key="7">
    <source>
        <dbReference type="EMBL" id="KAF8731754.1"/>
    </source>
</evidence>
<gene>
    <name evidence="7" type="ORF">HU200_015687</name>
</gene>
<name>A0A835F8H0_9POAL</name>
<evidence type="ECO:0000256" key="4">
    <source>
        <dbReference type="ARBA" id="ARBA00022980"/>
    </source>
</evidence>
<dbReference type="EMBL" id="JACEFO010001605">
    <property type="protein sequence ID" value="KAF8731754.1"/>
    <property type="molecule type" value="Genomic_DNA"/>
</dbReference>
<dbReference type="Gene3D" id="1.10.10.1410">
    <property type="match status" value="1"/>
</dbReference>
<feature type="region of interest" description="Disordered" evidence="6">
    <location>
        <begin position="120"/>
        <end position="158"/>
    </location>
</feature>
<sequence length="394" mass="41914">MASIRRTERLVSLNGTLNDIVVEELIGIVGRLDDGKQQSQETMQVTICVHSASSSISCATRMPNLRKVIRKKVRQVPKLESPRSSVMRLDVDKLRRVGMATDNICADSGFKYLYPRHKTRARLRPSAARSRTNTHDGSRRAGRAPPGNRAPHGSCPRLARPHFPATPVCFFLSVAAKEANPGSTVAAKFAAATSASQAPPPPRRLRLLLQSPLHKSAAPRSSQTPPPTTTRRNPKPQSPPVRTAPHRPLRVRARSIEMKFVAAYLLAYLGAAESAAAVVAEGEEESAAAAAVPASAPTKEDVLRILASVGADAEGAEDRLDMLFAQLEGKDVADLLTAGREQLAYAPSGASAAAFAVGGAAGGPAAAAAADEAAEKEEEGEEDELVFNLFDEEE</sequence>
<proteinExistence type="inferred from homology"/>
<keyword evidence="8" id="KW-1185">Reference proteome</keyword>
<feature type="region of interest" description="Disordered" evidence="6">
    <location>
        <begin position="368"/>
        <end position="394"/>
    </location>
</feature>
<evidence type="ECO:0000256" key="5">
    <source>
        <dbReference type="ARBA" id="ARBA00023274"/>
    </source>
</evidence>
<keyword evidence="4" id="KW-0689">Ribosomal protein</keyword>